<evidence type="ECO:0000259" key="9">
    <source>
        <dbReference type="Pfam" id="PF08511"/>
    </source>
</evidence>
<comment type="pathway">
    <text evidence="2">Cofactor biosynthesis; ubiquinone biosynthesis.</text>
</comment>
<dbReference type="Pfam" id="PF08511">
    <property type="entry name" value="COQ9"/>
    <property type="match status" value="1"/>
</dbReference>
<keyword evidence="7" id="KW-0496">Mitochondrion</keyword>
<evidence type="ECO:0000313" key="12">
    <source>
        <dbReference type="Proteomes" id="UP000318571"/>
    </source>
</evidence>
<evidence type="ECO:0000256" key="8">
    <source>
        <dbReference type="ARBA" id="ARBA00058104"/>
    </source>
</evidence>
<dbReference type="Pfam" id="PF21392">
    <property type="entry name" value="COQ9_N"/>
    <property type="match status" value="1"/>
</dbReference>
<comment type="caution">
    <text evidence="11">The sequence shown here is derived from an EMBL/GenBank/DDBJ whole genome shotgun (WGS) entry which is preliminary data.</text>
</comment>
<dbReference type="EMBL" id="VCGU01000008">
    <property type="protein sequence ID" value="TRY71487.1"/>
    <property type="molecule type" value="Genomic_DNA"/>
</dbReference>
<dbReference type="InterPro" id="IPR017703">
    <property type="entry name" value="YgfZ/GCV_T_CS"/>
</dbReference>
<evidence type="ECO:0008006" key="13">
    <source>
        <dbReference type="Google" id="ProtNLM"/>
    </source>
</evidence>
<comment type="similarity">
    <text evidence="3">Belongs to the COQ9 family.</text>
</comment>
<dbReference type="Gene3D" id="1.10.357.10">
    <property type="entry name" value="Tetracycline Repressor, domain 2"/>
    <property type="match status" value="1"/>
</dbReference>
<evidence type="ECO:0000256" key="7">
    <source>
        <dbReference type="ARBA" id="ARBA00023128"/>
    </source>
</evidence>
<sequence length="545" mass="62290">MSQVGHLSQNAATASSLTCAHLKNRAVVRVQGLESADLLQGLMTNDIVSRFQPLDEEGLLKDEPVQSIYTHMLNTQGRVLFDVIVFKGFQEHEFLLDVDFDGRDKLVKHLKMYKVRRKIDIQLDDHLKVLAFFQKNAPENITELTAAVKSDLPGSIHCDRGWISPNDQVPALEFSEDCLSSVDPRLPELGHRIIAPQELEFADQADHRQDYQQLRYWFGVAEGAQEVIPGKALPLEYNVDYLHGISFHKGCYIGQELTARTHHTGVIRKRIMPVVNLDQEFKRNGDDEDVDFLNEADKKIGQNHDEFTAKAEAKKELHIKSEKRKADDEELKDKILLASLKHVPQHSWSRQAVAEGVQDLGYPPVSSGIIDNHPLELILFHMRLSNEQLEQKMAADVAAIEAQGERLRIRKFLRSHVENRLRMNIPFMGHWTEALAISSLPQNLCETVPLDLELFDLMWHYAGDKATDLNWYTKRISLGAIYKGTEMAMLQDKSEDFQHTWEFLDRRFQDEMDFSNLVKNSNDVQNVVKGVATTLQNIFGLQSKH</sequence>
<keyword evidence="6" id="KW-0446">Lipid-binding</keyword>
<reference evidence="11 12" key="1">
    <citation type="journal article" date="2018" name="Nat. Ecol. Evol.">
        <title>Genomic signatures of mitonuclear coevolution across populations of Tigriopus californicus.</title>
        <authorList>
            <person name="Barreto F.S."/>
            <person name="Watson E.T."/>
            <person name="Lima T.G."/>
            <person name="Willett C.S."/>
            <person name="Edmands S."/>
            <person name="Li W."/>
            <person name="Burton R.S."/>
        </authorList>
    </citation>
    <scope>NUCLEOTIDE SEQUENCE [LARGE SCALE GENOMIC DNA]</scope>
    <source>
        <strain evidence="11 12">San Diego</strain>
    </source>
</reference>
<keyword evidence="4" id="KW-0831">Ubiquinone biosynthesis</keyword>
<dbReference type="GO" id="GO:0005759">
    <property type="term" value="C:mitochondrial matrix"/>
    <property type="evidence" value="ECO:0007669"/>
    <property type="project" value="TreeGrafter"/>
</dbReference>
<feature type="domain" description="COQ9 C-terminal" evidence="9">
    <location>
        <begin position="452"/>
        <end position="514"/>
    </location>
</feature>
<evidence type="ECO:0000313" key="11">
    <source>
        <dbReference type="EMBL" id="TRY71487.1"/>
    </source>
</evidence>
<gene>
    <name evidence="11" type="ORF">TCAL_00240</name>
</gene>
<keyword evidence="5" id="KW-0809">Transit peptide</keyword>
<dbReference type="GO" id="GO:0006744">
    <property type="term" value="P:ubiquinone biosynthetic process"/>
    <property type="evidence" value="ECO:0007669"/>
    <property type="project" value="UniProtKB-UniPathway"/>
</dbReference>
<accession>A0A553P1C3</accession>
<dbReference type="InterPro" id="IPR013718">
    <property type="entry name" value="COQ9_C"/>
</dbReference>
<dbReference type="InterPro" id="IPR012762">
    <property type="entry name" value="Ubiq_biosynth_COQ9"/>
</dbReference>
<evidence type="ECO:0000256" key="5">
    <source>
        <dbReference type="ARBA" id="ARBA00022946"/>
    </source>
</evidence>
<evidence type="ECO:0000256" key="6">
    <source>
        <dbReference type="ARBA" id="ARBA00023121"/>
    </source>
</evidence>
<dbReference type="AlphaFoldDB" id="A0A553P1C3"/>
<dbReference type="GO" id="GO:0008289">
    <property type="term" value="F:lipid binding"/>
    <property type="evidence" value="ECO:0007669"/>
    <property type="project" value="UniProtKB-KW"/>
</dbReference>
<dbReference type="Gene3D" id="3.30.1360.120">
    <property type="entry name" value="Probable tRNA modification gtpase trme, domain 1"/>
    <property type="match status" value="1"/>
</dbReference>
<dbReference type="NCBIfam" id="TIGR02396">
    <property type="entry name" value="diverge_rpsU"/>
    <property type="match status" value="1"/>
</dbReference>
<keyword evidence="12" id="KW-1185">Reference proteome</keyword>
<feature type="domain" description="Ubiquinone biosynthesis protein COQ9 HTH" evidence="10">
    <location>
        <begin position="329"/>
        <end position="358"/>
    </location>
</feature>
<dbReference type="UniPathway" id="UPA00232"/>
<dbReference type="FunFam" id="1.10.357.10:FF:000004">
    <property type="entry name" value="Ubiquinone biosynthesis protein COQ9, mitochondrial"/>
    <property type="match status" value="1"/>
</dbReference>
<dbReference type="GO" id="GO:0016226">
    <property type="term" value="P:iron-sulfur cluster assembly"/>
    <property type="evidence" value="ECO:0007669"/>
    <property type="project" value="TreeGrafter"/>
</dbReference>
<dbReference type="NCBIfam" id="TIGR03317">
    <property type="entry name" value="ygfZ_signature"/>
    <property type="match status" value="1"/>
</dbReference>
<dbReference type="SUPFAM" id="SSF103025">
    <property type="entry name" value="Folate-binding domain"/>
    <property type="match status" value="1"/>
</dbReference>
<proteinExistence type="inferred from homology"/>
<organism evidence="11 12">
    <name type="scientific">Tigriopus californicus</name>
    <name type="common">Marine copepod</name>
    <dbReference type="NCBI Taxonomy" id="6832"/>
    <lineage>
        <taxon>Eukaryota</taxon>
        <taxon>Metazoa</taxon>
        <taxon>Ecdysozoa</taxon>
        <taxon>Arthropoda</taxon>
        <taxon>Crustacea</taxon>
        <taxon>Multicrustacea</taxon>
        <taxon>Hexanauplia</taxon>
        <taxon>Copepoda</taxon>
        <taxon>Harpacticoida</taxon>
        <taxon>Harpacticidae</taxon>
        <taxon>Tigriopus</taxon>
    </lineage>
</organism>
<dbReference type="PANTHER" id="PTHR22602">
    <property type="entry name" value="TRANSFERASE CAF17, MITOCHONDRIAL-RELATED"/>
    <property type="match status" value="1"/>
</dbReference>
<evidence type="ECO:0000256" key="4">
    <source>
        <dbReference type="ARBA" id="ARBA00022688"/>
    </source>
</evidence>
<dbReference type="InterPro" id="IPR027266">
    <property type="entry name" value="TrmE/GcvT-like"/>
</dbReference>
<dbReference type="InterPro" id="IPR048674">
    <property type="entry name" value="COQ9_HTH"/>
</dbReference>
<comment type="subcellular location">
    <subcellularLocation>
        <location evidence="1">Mitochondrion</location>
    </subcellularLocation>
</comment>
<name>A0A553P1C3_TIGCA</name>
<dbReference type="InterPro" id="IPR045179">
    <property type="entry name" value="YgfZ/GcvT"/>
</dbReference>
<evidence type="ECO:0000256" key="1">
    <source>
        <dbReference type="ARBA" id="ARBA00004173"/>
    </source>
</evidence>
<protein>
    <recommendedName>
        <fullName evidence="13">Ubiquinone biosynthesis protein</fullName>
    </recommendedName>
</protein>
<dbReference type="Proteomes" id="UP000318571">
    <property type="component" value="Chromosome 7"/>
</dbReference>
<dbReference type="PANTHER" id="PTHR22602:SF0">
    <property type="entry name" value="TRANSFERASE CAF17, MITOCHONDRIAL-RELATED"/>
    <property type="match status" value="1"/>
</dbReference>
<evidence type="ECO:0000259" key="10">
    <source>
        <dbReference type="Pfam" id="PF21392"/>
    </source>
</evidence>
<comment type="function">
    <text evidence="8">Membrane-associated protein that warps the membrane surface to access and bind aromatic isoprenes with high specificity, including ubiquinone (CoQ) isoprene intermediates and presents them directly to COQ7, therefore facilitating the COQ7-mediated hydroxylase step. Participates in the biosynthesis of coenzyme Q, also named ubiquinone, an essential lipid-soluble electron transporter for aerobic cellular respiration.</text>
</comment>
<evidence type="ECO:0000256" key="2">
    <source>
        <dbReference type="ARBA" id="ARBA00004749"/>
    </source>
</evidence>
<dbReference type="STRING" id="6832.A0A553P1C3"/>
<evidence type="ECO:0000256" key="3">
    <source>
        <dbReference type="ARBA" id="ARBA00010766"/>
    </source>
</evidence>